<evidence type="ECO:0000313" key="1">
    <source>
        <dbReference type="EMBL" id="EXA45377.1"/>
    </source>
</evidence>
<proteinExistence type="predicted"/>
<reference evidence="1" key="1">
    <citation type="submission" date="2011-10" db="EMBL/GenBank/DDBJ databases">
        <title>The Genome Sequence of Fusarium oxysporum HDV247.</title>
        <authorList>
            <consortium name="The Broad Institute Genome Sequencing Platform"/>
            <person name="Ma L.-J."/>
            <person name="Gale L.R."/>
            <person name="Schwartz D.C."/>
            <person name="Zhou S."/>
            <person name="Corby-Kistler H."/>
            <person name="Young S.K."/>
            <person name="Zeng Q."/>
            <person name="Gargeya S."/>
            <person name="Fitzgerald M."/>
            <person name="Haas B."/>
            <person name="Abouelleil A."/>
            <person name="Alvarado L."/>
            <person name="Arachchi H.M."/>
            <person name="Berlin A."/>
            <person name="Brown A."/>
            <person name="Chapman S.B."/>
            <person name="Chen Z."/>
            <person name="Dunbar C."/>
            <person name="Freedman E."/>
            <person name="Gearin G."/>
            <person name="Goldberg J."/>
            <person name="Griggs A."/>
            <person name="Gujja S."/>
            <person name="Heiman D."/>
            <person name="Howarth C."/>
            <person name="Larson L."/>
            <person name="Lui A."/>
            <person name="MacDonald P.J.P."/>
            <person name="Montmayeur A."/>
            <person name="Murphy C."/>
            <person name="Neiman D."/>
            <person name="Pearson M."/>
            <person name="Priest M."/>
            <person name="Roberts A."/>
            <person name="Saif S."/>
            <person name="Shea T."/>
            <person name="Shenoy N."/>
            <person name="Sisk P."/>
            <person name="Stolte C."/>
            <person name="Sykes S."/>
            <person name="Wortman J."/>
            <person name="Nusbaum C."/>
            <person name="Birren B."/>
        </authorList>
    </citation>
    <scope>NUCLEOTIDE SEQUENCE [LARGE SCALE GENOMIC DNA]</scope>
    <source>
        <strain evidence="1">HDV247</strain>
    </source>
</reference>
<sequence>MSSICVIYNLLVDKWERGMSRISRTYVYCTCFRARARARAWLVMTFKGRELKLRMGLV</sequence>
<gene>
    <name evidence="1" type="ORF">FOVG_06439</name>
</gene>
<protein>
    <submittedName>
        <fullName evidence="1">Uncharacterized protein</fullName>
    </submittedName>
</protein>
<dbReference type="Proteomes" id="UP000030751">
    <property type="component" value="Unassembled WGS sequence"/>
</dbReference>
<accession>W9PSY1</accession>
<organism evidence="1">
    <name type="scientific">Fusarium oxysporum f. sp. pisi HDV247</name>
    <dbReference type="NCBI Taxonomy" id="1080344"/>
    <lineage>
        <taxon>Eukaryota</taxon>
        <taxon>Fungi</taxon>
        <taxon>Dikarya</taxon>
        <taxon>Ascomycota</taxon>
        <taxon>Pezizomycotina</taxon>
        <taxon>Sordariomycetes</taxon>
        <taxon>Hypocreomycetidae</taxon>
        <taxon>Hypocreales</taxon>
        <taxon>Nectriaceae</taxon>
        <taxon>Fusarium</taxon>
        <taxon>Fusarium oxysporum species complex</taxon>
    </lineage>
</organism>
<name>W9PSY1_FUSOX</name>
<dbReference type="HOGENOM" id="CLU_2979133_0_0_1"/>
<reference evidence="1" key="2">
    <citation type="submission" date="2012-05" db="EMBL/GenBank/DDBJ databases">
        <title>Annotation of the Genome Sequence of Fusarium oxysporum HDV247.</title>
        <authorList>
            <consortium name="The Broad Institute Genomics Platform"/>
            <person name="Ma L.-J."/>
            <person name="Corby-Kistler H."/>
            <person name="Broz K."/>
            <person name="Gale L.R."/>
            <person name="Jonkers W."/>
            <person name="O'Donnell K."/>
            <person name="Ploetz R."/>
            <person name="Steinberg C."/>
            <person name="Schwartz D.C."/>
            <person name="VanEtten H."/>
            <person name="Zhou S."/>
            <person name="Young S.K."/>
            <person name="Zeng Q."/>
            <person name="Gargeya S."/>
            <person name="Fitzgerald M."/>
            <person name="Abouelleil A."/>
            <person name="Alvarado L."/>
            <person name="Chapman S.B."/>
            <person name="Gainer-Dewar J."/>
            <person name="Goldberg J."/>
            <person name="Griggs A."/>
            <person name="Gujja S."/>
            <person name="Hansen M."/>
            <person name="Howarth C."/>
            <person name="Imamovic A."/>
            <person name="Ireland A."/>
            <person name="Larimer J."/>
            <person name="McCowan C."/>
            <person name="Murphy C."/>
            <person name="Pearson M."/>
            <person name="Poon T.W."/>
            <person name="Priest M."/>
            <person name="Roberts A."/>
            <person name="Saif S."/>
            <person name="Shea T."/>
            <person name="Sykes S."/>
            <person name="Wortman J."/>
            <person name="Nusbaum C."/>
            <person name="Birren B."/>
        </authorList>
    </citation>
    <scope>NUCLEOTIDE SEQUENCE</scope>
    <source>
        <strain evidence="1">HDV247</strain>
    </source>
</reference>
<dbReference type="EMBL" id="JH650971">
    <property type="protein sequence ID" value="EXA45377.1"/>
    <property type="molecule type" value="Genomic_DNA"/>
</dbReference>
<dbReference type="AlphaFoldDB" id="W9PSY1"/>